<accession>A0AAD7M6R2</accession>
<dbReference type="AlphaFoldDB" id="A0AAD7M6R2"/>
<evidence type="ECO:0000313" key="3">
    <source>
        <dbReference type="Proteomes" id="UP001221757"/>
    </source>
</evidence>
<feature type="region of interest" description="Disordered" evidence="1">
    <location>
        <begin position="43"/>
        <end position="75"/>
    </location>
</feature>
<gene>
    <name evidence="2" type="ORF">B0H17DRAFT_39480</name>
</gene>
<feature type="compositionally biased region" description="Acidic residues" evidence="1">
    <location>
        <begin position="200"/>
        <end position="223"/>
    </location>
</feature>
<evidence type="ECO:0000313" key="2">
    <source>
        <dbReference type="EMBL" id="KAJ7703941.1"/>
    </source>
</evidence>
<dbReference type="EMBL" id="JARKIE010000011">
    <property type="protein sequence ID" value="KAJ7703941.1"/>
    <property type="molecule type" value="Genomic_DNA"/>
</dbReference>
<feature type="compositionally biased region" description="Gly residues" evidence="1">
    <location>
        <begin position="241"/>
        <end position="252"/>
    </location>
</feature>
<evidence type="ECO:0000256" key="1">
    <source>
        <dbReference type="SAM" id="MobiDB-lite"/>
    </source>
</evidence>
<feature type="compositionally biased region" description="Low complexity" evidence="1">
    <location>
        <begin position="230"/>
        <end position="239"/>
    </location>
</feature>
<feature type="region of interest" description="Disordered" evidence="1">
    <location>
        <begin position="190"/>
        <end position="253"/>
    </location>
</feature>
<name>A0AAD7M6R2_MYCRO</name>
<sequence length="322" mass="32916">MGKKKQRKDGGGAKGESEAALTAAALAATNELIATAKELYMSLGGESGSESGGDAERRDGDGDGGGDGDGDGDGVEALLGADAAYWRALPRSVREFVGGVYKMKGVPEGGLTDGEFARSVREAAAALVPGTGIQAPVQAPTAAARASAGIQSPTDYESFAVAPVEPLAHARMAPSSTTPSSVSIGKKPMAYAQQPQQQAEAEEDVYEEEEEPSEGEEDEEGGEEPPPPVAVNGAAVRGGRAARGGGRGGGRGAVDMKGKIAAGVGAGVGGPTSILTVADDLLKNDGQKFLEMMEQLVRPFLFLSSSRFFPLRSFFRLLPGAF</sequence>
<protein>
    <submittedName>
        <fullName evidence="2">Uncharacterized protein</fullName>
    </submittedName>
</protein>
<comment type="caution">
    <text evidence="2">The sequence shown here is derived from an EMBL/GenBank/DDBJ whole genome shotgun (WGS) entry which is preliminary data.</text>
</comment>
<proteinExistence type="predicted"/>
<dbReference type="Proteomes" id="UP001221757">
    <property type="component" value="Unassembled WGS sequence"/>
</dbReference>
<keyword evidence="3" id="KW-1185">Reference proteome</keyword>
<organism evidence="2 3">
    <name type="scientific">Mycena rosella</name>
    <name type="common">Pink bonnet</name>
    <name type="synonym">Agaricus rosellus</name>
    <dbReference type="NCBI Taxonomy" id="1033263"/>
    <lineage>
        <taxon>Eukaryota</taxon>
        <taxon>Fungi</taxon>
        <taxon>Dikarya</taxon>
        <taxon>Basidiomycota</taxon>
        <taxon>Agaricomycotina</taxon>
        <taxon>Agaricomycetes</taxon>
        <taxon>Agaricomycetidae</taxon>
        <taxon>Agaricales</taxon>
        <taxon>Marasmiineae</taxon>
        <taxon>Mycenaceae</taxon>
        <taxon>Mycena</taxon>
    </lineage>
</organism>
<feature type="compositionally biased region" description="Acidic residues" evidence="1">
    <location>
        <begin position="62"/>
        <end position="74"/>
    </location>
</feature>
<reference evidence="2" key="1">
    <citation type="submission" date="2023-03" db="EMBL/GenBank/DDBJ databases">
        <title>Massive genome expansion in bonnet fungi (Mycena s.s.) driven by repeated elements and novel gene families across ecological guilds.</title>
        <authorList>
            <consortium name="Lawrence Berkeley National Laboratory"/>
            <person name="Harder C.B."/>
            <person name="Miyauchi S."/>
            <person name="Viragh M."/>
            <person name="Kuo A."/>
            <person name="Thoen E."/>
            <person name="Andreopoulos B."/>
            <person name="Lu D."/>
            <person name="Skrede I."/>
            <person name="Drula E."/>
            <person name="Henrissat B."/>
            <person name="Morin E."/>
            <person name="Kohler A."/>
            <person name="Barry K."/>
            <person name="LaButti K."/>
            <person name="Morin E."/>
            <person name="Salamov A."/>
            <person name="Lipzen A."/>
            <person name="Mereny Z."/>
            <person name="Hegedus B."/>
            <person name="Baldrian P."/>
            <person name="Stursova M."/>
            <person name="Weitz H."/>
            <person name="Taylor A."/>
            <person name="Grigoriev I.V."/>
            <person name="Nagy L.G."/>
            <person name="Martin F."/>
            <person name="Kauserud H."/>
        </authorList>
    </citation>
    <scope>NUCLEOTIDE SEQUENCE</scope>
    <source>
        <strain evidence="2">CBHHK067</strain>
    </source>
</reference>